<evidence type="ECO:0000256" key="6">
    <source>
        <dbReference type="ARBA" id="ARBA00023136"/>
    </source>
</evidence>
<dbReference type="InterPro" id="IPR039309">
    <property type="entry name" value="BT1"/>
</dbReference>
<dbReference type="CDD" id="cd17484">
    <property type="entry name" value="MFS_FBT"/>
    <property type="match status" value="1"/>
</dbReference>
<dbReference type="Pfam" id="PF03092">
    <property type="entry name" value="BT1"/>
    <property type="match status" value="1"/>
</dbReference>
<comment type="similarity">
    <text evidence="2">Belongs to the major facilitator superfamily. Folate-biopterin transporter (TC 2.A.71) family.</text>
</comment>
<feature type="transmembrane region" description="Helical" evidence="7">
    <location>
        <begin position="358"/>
        <end position="380"/>
    </location>
</feature>
<reference evidence="8" key="1">
    <citation type="submission" date="2021-01" db="EMBL/GenBank/DDBJ databases">
        <authorList>
            <person name="Corre E."/>
            <person name="Pelletier E."/>
            <person name="Niang G."/>
            <person name="Scheremetjew M."/>
            <person name="Finn R."/>
            <person name="Kale V."/>
            <person name="Holt S."/>
            <person name="Cochrane G."/>
            <person name="Meng A."/>
            <person name="Brown T."/>
            <person name="Cohen L."/>
        </authorList>
    </citation>
    <scope>NUCLEOTIDE SEQUENCE</scope>
    <source>
        <strain evidence="8">CCMP722</strain>
    </source>
</reference>
<dbReference type="NCBIfam" id="TIGR00788">
    <property type="entry name" value="fbt"/>
    <property type="match status" value="1"/>
</dbReference>
<evidence type="ECO:0000313" key="8">
    <source>
        <dbReference type="EMBL" id="CAD8648832.1"/>
    </source>
</evidence>
<accession>A0A7S0MRD9</accession>
<evidence type="ECO:0000256" key="5">
    <source>
        <dbReference type="ARBA" id="ARBA00022989"/>
    </source>
</evidence>
<feature type="transmembrane region" description="Helical" evidence="7">
    <location>
        <begin position="392"/>
        <end position="411"/>
    </location>
</feature>
<gene>
    <name evidence="8" type="ORF">POBO1169_LOCUS755</name>
</gene>
<feature type="transmembrane region" description="Helical" evidence="7">
    <location>
        <begin position="462"/>
        <end position="480"/>
    </location>
</feature>
<feature type="transmembrane region" description="Helical" evidence="7">
    <location>
        <begin position="423"/>
        <end position="442"/>
    </location>
</feature>
<protein>
    <recommendedName>
        <fullName evidence="9">Folate-biopterin transporter</fullName>
    </recommendedName>
</protein>
<dbReference type="InterPro" id="IPR036259">
    <property type="entry name" value="MFS_trans_sf"/>
</dbReference>
<sequence length="566" mass="60335">MNASCSGVVTESRVHELLSNRRSNATVAHALPHTKAACNFPKRPSRSTLFRSIVPHNRHALSHPLKGAYKKMPFSGLSAKGDKVDLVRTVDEQEGLEVEELSPVDITIPILKETKQKSSSEVKADGTLQAAYESLSNVSPEIAAIILVYFVQGVLGLSRLAVSFFLKDELHISPSMMTVLTGISTIPWLVKPLWGFLSDSVPLFGYRRRSYLFLCGLIGAAGWAGMATAVNEPKAAVACLTLAALGTAASDVVVDSIVVERARGEDQGKAGQLQSICWASAAVGGLASAYFSGSLVQNYGTRFVFGVTAALPLLTAGTALLVDEKRLPKAAADSAVSTLALAKEQGLNLWKAAKQRSIWVPTIFVFLWQATPSADSAMFYFTTNQLDFSAEFLGRVRLVTSLASLVGIGLYNFKLKDVPLKKMFFWTAVTGTALGLTQLALITGYNRELGIPDEYFAMGDSLILTVLGQLAFMPTLVLAAKICPDGLEATLFAGLMSVFNAGGVASGALGAGLTELLGVTAENFDNLALLVTICNLSSLLPLPFLFLLNDVATDSPSEEELATKSE</sequence>
<keyword evidence="5 7" id="KW-1133">Transmembrane helix</keyword>
<feature type="transmembrane region" description="Helical" evidence="7">
    <location>
        <begin position="142"/>
        <end position="166"/>
    </location>
</feature>
<evidence type="ECO:0000256" key="4">
    <source>
        <dbReference type="ARBA" id="ARBA00022692"/>
    </source>
</evidence>
<feature type="transmembrane region" description="Helical" evidence="7">
    <location>
        <begin position="303"/>
        <end position="322"/>
    </location>
</feature>
<dbReference type="PANTHER" id="PTHR31585">
    <property type="entry name" value="FOLATE-BIOPTERIN TRANSPORTER 1, CHLOROPLASTIC"/>
    <property type="match status" value="1"/>
</dbReference>
<dbReference type="PANTHER" id="PTHR31585:SF0">
    <property type="entry name" value="FOLATE-BIOPTERIN TRANSPORTER 1, CHLOROPLASTIC"/>
    <property type="match status" value="1"/>
</dbReference>
<evidence type="ECO:0000256" key="1">
    <source>
        <dbReference type="ARBA" id="ARBA00004141"/>
    </source>
</evidence>
<evidence type="ECO:0000256" key="7">
    <source>
        <dbReference type="SAM" id="Phobius"/>
    </source>
</evidence>
<keyword evidence="3" id="KW-0813">Transport</keyword>
<name>A0A7S0MRD9_9CHLO</name>
<dbReference type="EMBL" id="HBFA01001553">
    <property type="protein sequence ID" value="CAD8648832.1"/>
    <property type="molecule type" value="Transcribed_RNA"/>
</dbReference>
<evidence type="ECO:0000256" key="3">
    <source>
        <dbReference type="ARBA" id="ARBA00022448"/>
    </source>
</evidence>
<organism evidence="8">
    <name type="scientific">Pyramimonas obovata</name>
    <dbReference type="NCBI Taxonomy" id="1411642"/>
    <lineage>
        <taxon>Eukaryota</taxon>
        <taxon>Viridiplantae</taxon>
        <taxon>Chlorophyta</taxon>
        <taxon>Pyramimonadophyceae</taxon>
        <taxon>Pyramimonadales</taxon>
        <taxon>Pyramimonadaceae</taxon>
        <taxon>Pyramimonas</taxon>
        <taxon>Pyramimonas incertae sedis</taxon>
    </lineage>
</organism>
<dbReference type="AlphaFoldDB" id="A0A7S0MRD9"/>
<feature type="transmembrane region" description="Helical" evidence="7">
    <location>
        <begin position="526"/>
        <end position="548"/>
    </location>
</feature>
<comment type="subcellular location">
    <subcellularLocation>
        <location evidence="1">Membrane</location>
        <topology evidence="1">Multi-pass membrane protein</topology>
    </subcellularLocation>
</comment>
<dbReference type="SUPFAM" id="SSF103473">
    <property type="entry name" value="MFS general substrate transporter"/>
    <property type="match status" value="1"/>
</dbReference>
<evidence type="ECO:0000256" key="2">
    <source>
        <dbReference type="ARBA" id="ARBA00007015"/>
    </source>
</evidence>
<dbReference type="InterPro" id="IPR004324">
    <property type="entry name" value="FBT"/>
</dbReference>
<dbReference type="Gene3D" id="1.20.1250.20">
    <property type="entry name" value="MFS general substrate transporter like domains"/>
    <property type="match status" value="1"/>
</dbReference>
<feature type="transmembrane region" description="Helical" evidence="7">
    <location>
        <begin position="172"/>
        <end position="190"/>
    </location>
</feature>
<evidence type="ECO:0008006" key="9">
    <source>
        <dbReference type="Google" id="ProtNLM"/>
    </source>
</evidence>
<keyword evidence="4 7" id="KW-0812">Transmembrane</keyword>
<feature type="transmembrane region" description="Helical" evidence="7">
    <location>
        <begin position="211"/>
        <end position="229"/>
    </location>
</feature>
<dbReference type="GO" id="GO:0016020">
    <property type="term" value="C:membrane"/>
    <property type="evidence" value="ECO:0007669"/>
    <property type="project" value="UniProtKB-SubCell"/>
</dbReference>
<proteinExistence type="inferred from homology"/>
<keyword evidence="6 7" id="KW-0472">Membrane</keyword>
<feature type="transmembrane region" description="Helical" evidence="7">
    <location>
        <begin position="492"/>
        <end position="514"/>
    </location>
</feature>